<dbReference type="InterPro" id="IPR020552">
    <property type="entry name" value="Inositol_monoPase_Li-sen"/>
</dbReference>
<dbReference type="InterPro" id="IPR020550">
    <property type="entry name" value="Inositol_monophosphatase_CS"/>
</dbReference>
<feature type="binding site" evidence="8">
    <location>
        <position position="98"/>
    </location>
    <ligand>
        <name>Mg(2+)</name>
        <dbReference type="ChEBI" id="CHEBI:18420"/>
        <label>1</label>
        <note>catalytic</note>
    </ligand>
</feature>
<dbReference type="EC" id="3.1.3.25" evidence="9"/>
<evidence type="ECO:0000256" key="2">
    <source>
        <dbReference type="ARBA" id="ARBA00001946"/>
    </source>
</evidence>
<evidence type="ECO:0000256" key="1">
    <source>
        <dbReference type="ARBA" id="ARBA00001033"/>
    </source>
</evidence>
<name>A0A8S1CHG9_9INSE</name>
<keyword evidence="6 9" id="KW-0378">Hydrolase</keyword>
<dbReference type="Pfam" id="PF00459">
    <property type="entry name" value="Inositol_P"/>
    <property type="match status" value="1"/>
</dbReference>
<sequence>MSLSDELDVDFCFEVALPLVKQAGQEILRGFENKDKEVQSKSFADDLLTETDRRVEDLLIAKLKETFPSHRFIGEESVSSGGKFIASTAEPTWIIDPIDGTTNFVHGYPQVCVSVALWAQNCPQLAFVFNPVLDQLFTAKKGRGAFLNGRKLSVSKTTDLKQALVGGDILAYQNEVDRLEVSIANAKSVKAIARAFRIPGSVAITLAYVAMGGLDAYFEQGPKSWDFAAGVLLVTEAGGVVRSLLGEPFDLFGRNILATSTEPLADQLAAILKPFPCEREGGPGPYKF</sequence>
<dbReference type="SUPFAM" id="SSF56655">
    <property type="entry name" value="Carbohydrate phosphatase"/>
    <property type="match status" value="1"/>
</dbReference>
<dbReference type="GO" id="GO:0006020">
    <property type="term" value="P:inositol metabolic process"/>
    <property type="evidence" value="ECO:0007669"/>
    <property type="project" value="TreeGrafter"/>
</dbReference>
<dbReference type="OrthoDB" id="10254945at2759"/>
<keyword evidence="5 8" id="KW-0479">Metal-binding</keyword>
<dbReference type="Gene3D" id="3.30.540.10">
    <property type="entry name" value="Fructose-1,6-Bisphosphatase, subunit A, domain 1"/>
    <property type="match status" value="1"/>
</dbReference>
<keyword evidence="7 8" id="KW-0460">Magnesium</keyword>
<evidence type="ECO:0000256" key="7">
    <source>
        <dbReference type="ARBA" id="ARBA00022842"/>
    </source>
</evidence>
<dbReference type="PRINTS" id="PR00378">
    <property type="entry name" value="LIIMPHPHTASE"/>
</dbReference>
<proteinExistence type="inferred from homology"/>
<comment type="pathway">
    <text evidence="3 9">Polyol metabolism; myo-inositol biosynthesis; myo-inositol from D-glucose 6-phosphate: step 2/2.</text>
</comment>
<dbReference type="FunFam" id="3.30.540.10:FF:000013">
    <property type="entry name" value="Inositol-1-monophosphatase"/>
    <property type="match status" value="1"/>
</dbReference>
<dbReference type="Gene3D" id="3.40.190.80">
    <property type="match status" value="1"/>
</dbReference>
<dbReference type="InterPro" id="IPR020583">
    <property type="entry name" value="Inositol_monoP_metal-BS"/>
</dbReference>
<dbReference type="Proteomes" id="UP000494165">
    <property type="component" value="Unassembled WGS sequence"/>
</dbReference>
<dbReference type="InterPro" id="IPR000760">
    <property type="entry name" value="Inositol_monophosphatase-like"/>
</dbReference>
<dbReference type="PROSITE" id="PS00630">
    <property type="entry name" value="IMP_2"/>
    <property type="match status" value="1"/>
</dbReference>
<comment type="catalytic activity">
    <reaction evidence="1 9">
        <text>a myo-inositol phosphate + H2O = myo-inositol + phosphate</text>
        <dbReference type="Rhea" id="RHEA:24056"/>
        <dbReference type="ChEBI" id="CHEBI:15377"/>
        <dbReference type="ChEBI" id="CHEBI:17268"/>
        <dbReference type="ChEBI" id="CHEBI:43474"/>
        <dbReference type="ChEBI" id="CHEBI:84139"/>
        <dbReference type="EC" id="3.1.3.25"/>
    </reaction>
</comment>
<comment type="caution">
    <text evidence="10">The sequence shown here is derived from an EMBL/GenBank/DDBJ whole genome shotgun (WGS) entry which is preliminary data.</text>
</comment>
<dbReference type="GO" id="GO:0007165">
    <property type="term" value="P:signal transduction"/>
    <property type="evidence" value="ECO:0007669"/>
    <property type="project" value="TreeGrafter"/>
</dbReference>
<feature type="binding site" evidence="8">
    <location>
        <position position="99"/>
    </location>
    <ligand>
        <name>Mg(2+)</name>
        <dbReference type="ChEBI" id="CHEBI:18420"/>
        <label>1</label>
        <note>catalytic</note>
    </ligand>
</feature>
<dbReference type="PANTHER" id="PTHR20854">
    <property type="entry name" value="INOSITOL MONOPHOSPHATASE"/>
    <property type="match status" value="1"/>
</dbReference>
<evidence type="ECO:0000256" key="8">
    <source>
        <dbReference type="PIRSR" id="PIRSR600760-2"/>
    </source>
</evidence>
<gene>
    <name evidence="10" type="ORF">CLODIP_2_CD01150</name>
</gene>
<evidence type="ECO:0000256" key="6">
    <source>
        <dbReference type="ARBA" id="ARBA00022801"/>
    </source>
</evidence>
<evidence type="ECO:0000256" key="3">
    <source>
        <dbReference type="ARBA" id="ARBA00005152"/>
    </source>
</evidence>
<evidence type="ECO:0000256" key="9">
    <source>
        <dbReference type="RuleBase" id="RU364068"/>
    </source>
</evidence>
<feature type="binding site" evidence="8">
    <location>
        <position position="75"/>
    </location>
    <ligand>
        <name>Mg(2+)</name>
        <dbReference type="ChEBI" id="CHEBI:18420"/>
        <label>1</label>
        <note>catalytic</note>
    </ligand>
</feature>
<dbReference type="InterPro" id="IPR033942">
    <property type="entry name" value="IMPase"/>
</dbReference>
<comment type="cofactor">
    <cofactor evidence="2 8 9">
        <name>Mg(2+)</name>
        <dbReference type="ChEBI" id="CHEBI:18420"/>
    </cofactor>
</comment>
<dbReference type="PANTHER" id="PTHR20854:SF25">
    <property type="entry name" value="INOSITOL-1-MONOPHOSPHATASE"/>
    <property type="match status" value="1"/>
</dbReference>
<dbReference type="CDD" id="cd01639">
    <property type="entry name" value="IMPase"/>
    <property type="match status" value="1"/>
</dbReference>
<keyword evidence="11" id="KW-1185">Reference proteome</keyword>
<dbReference type="AlphaFoldDB" id="A0A8S1CHG9"/>
<protein>
    <recommendedName>
        <fullName evidence="9">Inositol-1-monophosphatase</fullName>
        <ecNumber evidence="9">3.1.3.25</ecNumber>
    </recommendedName>
</protein>
<accession>A0A8S1CHG9</accession>
<feature type="binding site" evidence="8">
    <location>
        <position position="226"/>
    </location>
    <ligand>
        <name>Mg(2+)</name>
        <dbReference type="ChEBI" id="CHEBI:18420"/>
        <label>1</label>
        <note>catalytic</note>
    </ligand>
</feature>
<evidence type="ECO:0000313" key="11">
    <source>
        <dbReference type="Proteomes" id="UP000494165"/>
    </source>
</evidence>
<dbReference type="PRINTS" id="PR00377">
    <property type="entry name" value="IMPHPHTASES"/>
</dbReference>
<dbReference type="PROSITE" id="PS00629">
    <property type="entry name" value="IMP_1"/>
    <property type="match status" value="1"/>
</dbReference>
<dbReference type="GO" id="GO:0046854">
    <property type="term" value="P:phosphatidylinositol phosphate biosynthetic process"/>
    <property type="evidence" value="ECO:0007669"/>
    <property type="project" value="InterPro"/>
</dbReference>
<organism evidence="10 11">
    <name type="scientific">Cloeon dipterum</name>
    <dbReference type="NCBI Taxonomy" id="197152"/>
    <lineage>
        <taxon>Eukaryota</taxon>
        <taxon>Metazoa</taxon>
        <taxon>Ecdysozoa</taxon>
        <taxon>Arthropoda</taxon>
        <taxon>Hexapoda</taxon>
        <taxon>Insecta</taxon>
        <taxon>Pterygota</taxon>
        <taxon>Palaeoptera</taxon>
        <taxon>Ephemeroptera</taxon>
        <taxon>Pisciforma</taxon>
        <taxon>Baetidae</taxon>
        <taxon>Cloeon</taxon>
    </lineage>
</organism>
<dbReference type="GO" id="GO:0008934">
    <property type="term" value="F:inositol monophosphate 1-phosphatase activity"/>
    <property type="evidence" value="ECO:0007669"/>
    <property type="project" value="InterPro"/>
</dbReference>
<feature type="binding site" evidence="8">
    <location>
        <position position="96"/>
    </location>
    <ligand>
        <name>Mg(2+)</name>
        <dbReference type="ChEBI" id="CHEBI:18420"/>
        <label>1</label>
        <note>catalytic</note>
    </ligand>
</feature>
<evidence type="ECO:0000313" key="10">
    <source>
        <dbReference type="EMBL" id="CAB3367569.1"/>
    </source>
</evidence>
<dbReference type="GO" id="GO:0046872">
    <property type="term" value="F:metal ion binding"/>
    <property type="evidence" value="ECO:0007669"/>
    <property type="project" value="UniProtKB-KW"/>
</dbReference>
<comment type="similarity">
    <text evidence="4 9">Belongs to the inositol monophosphatase superfamily.</text>
</comment>
<evidence type="ECO:0000256" key="5">
    <source>
        <dbReference type="ARBA" id="ARBA00022723"/>
    </source>
</evidence>
<evidence type="ECO:0000256" key="4">
    <source>
        <dbReference type="ARBA" id="ARBA00009759"/>
    </source>
</evidence>
<dbReference type="EMBL" id="CADEPI010000031">
    <property type="protein sequence ID" value="CAB3367569.1"/>
    <property type="molecule type" value="Genomic_DNA"/>
</dbReference>
<reference evidence="10 11" key="1">
    <citation type="submission" date="2020-04" db="EMBL/GenBank/DDBJ databases">
        <authorList>
            <person name="Alioto T."/>
            <person name="Alioto T."/>
            <person name="Gomez Garrido J."/>
        </authorList>
    </citation>
    <scope>NUCLEOTIDE SEQUENCE [LARGE SCALE GENOMIC DNA]</scope>
</reference>